<organism evidence="1 2">
    <name type="scientific">Pyrenophora tritici-repentis</name>
    <dbReference type="NCBI Taxonomy" id="45151"/>
    <lineage>
        <taxon>Eukaryota</taxon>
        <taxon>Fungi</taxon>
        <taxon>Dikarya</taxon>
        <taxon>Ascomycota</taxon>
        <taxon>Pezizomycotina</taxon>
        <taxon>Dothideomycetes</taxon>
        <taxon>Pleosporomycetidae</taxon>
        <taxon>Pleosporales</taxon>
        <taxon>Pleosporineae</taxon>
        <taxon>Pleosporaceae</taxon>
        <taxon>Pyrenophora</taxon>
    </lineage>
</organism>
<dbReference type="Proteomes" id="UP000245464">
    <property type="component" value="Chromosome 1"/>
</dbReference>
<dbReference type="KEGG" id="ptrr:90953932"/>
<name>A0A834VUQ0_9PLEO</name>
<dbReference type="RefSeq" id="XP_065965055.1">
    <property type="nucleotide sequence ID" value="XM_066102853.1"/>
</dbReference>
<protein>
    <submittedName>
        <fullName evidence="1">Uncharacterized protein</fullName>
    </submittedName>
</protein>
<proteinExistence type="predicted"/>
<dbReference type="GeneID" id="90953932"/>
<accession>A0A834VUQ0</accession>
<gene>
    <name evidence="1" type="ORF">PtrM4_007730</name>
</gene>
<reference evidence="1" key="1">
    <citation type="journal article" date="2018" name="BMC Genomics">
        <title>Comparative genomics of the wheat fungal pathogen Pyrenophora tritici-repentis reveals chromosomal variations and genome plasticity.</title>
        <authorList>
            <person name="Moolhuijzen P."/>
            <person name="See P.T."/>
            <person name="Hane J.K."/>
            <person name="Shi G."/>
            <person name="Liu Z."/>
            <person name="Oliver R.P."/>
            <person name="Moffat C.S."/>
        </authorList>
    </citation>
    <scope>NUCLEOTIDE SEQUENCE [LARGE SCALE GENOMIC DNA]</scope>
    <source>
        <strain evidence="1">M4</strain>
    </source>
</reference>
<comment type="caution">
    <text evidence="1">The sequence shown here is derived from an EMBL/GenBank/DDBJ whole genome shotgun (WGS) entry which is preliminary data.</text>
</comment>
<dbReference type="EMBL" id="NQIK02000001">
    <property type="protein sequence ID" value="KAF7576533.1"/>
    <property type="molecule type" value="Genomic_DNA"/>
</dbReference>
<evidence type="ECO:0000313" key="1">
    <source>
        <dbReference type="EMBL" id="KAF7576533.1"/>
    </source>
</evidence>
<dbReference type="AlphaFoldDB" id="A0A834VUQ0"/>
<sequence length="38" mass="4177">MPIPLLNAALRPLLTADYDDQEIHKKCCRRGNGPLGSV</sequence>
<evidence type="ECO:0000313" key="2">
    <source>
        <dbReference type="Proteomes" id="UP000245464"/>
    </source>
</evidence>